<dbReference type="OrthoDB" id="7431744at2"/>
<dbReference type="Proteomes" id="UP000051086">
    <property type="component" value="Unassembled WGS sequence"/>
</dbReference>
<reference evidence="2 4" key="1">
    <citation type="submission" date="2015-09" db="EMBL/GenBank/DDBJ databases">
        <authorList>
            <consortium name="Swine Surveillance"/>
        </authorList>
    </citation>
    <scope>NUCLEOTIDE SEQUENCE [LARGE SCALE GENOMIC DNA]</scope>
    <source>
        <strain evidence="2 4">5120</strain>
    </source>
</reference>
<dbReference type="RefSeq" id="WP_058244070.1">
    <property type="nucleotide sequence ID" value="NZ_CYSB01000040.1"/>
</dbReference>
<accession>A0A0P1FVA0</accession>
<dbReference type="EMBL" id="CYSC01000035">
    <property type="protein sequence ID" value="CUH72903.1"/>
    <property type="molecule type" value="Genomic_DNA"/>
</dbReference>
<reference evidence="1 3" key="2">
    <citation type="submission" date="2015-09" db="EMBL/GenBank/DDBJ databases">
        <authorList>
            <person name="Rodrigo-Torres L."/>
            <person name="Arahal D.R."/>
        </authorList>
    </citation>
    <scope>NUCLEOTIDE SEQUENCE [LARGE SCALE GENOMIC DNA]</scope>
    <source>
        <strain evidence="1 3">CECT 5118</strain>
    </source>
</reference>
<gene>
    <name evidence="1" type="ORF">TL5118_03463</name>
    <name evidence="2" type="ORF">TL5120_02703</name>
</gene>
<evidence type="ECO:0000313" key="1">
    <source>
        <dbReference type="EMBL" id="CUH69500.1"/>
    </source>
</evidence>
<organism evidence="2 4">
    <name type="scientific">Thalassovita autumnalis</name>
    <dbReference type="NCBI Taxonomy" id="2072972"/>
    <lineage>
        <taxon>Bacteria</taxon>
        <taxon>Pseudomonadati</taxon>
        <taxon>Pseudomonadota</taxon>
        <taxon>Alphaproteobacteria</taxon>
        <taxon>Rhodobacterales</taxon>
        <taxon>Roseobacteraceae</taxon>
        <taxon>Thalassovita</taxon>
    </lineage>
</organism>
<dbReference type="Proteomes" id="UP000051887">
    <property type="component" value="Unassembled WGS sequence"/>
</dbReference>
<dbReference type="AlphaFoldDB" id="A0A0P1FVA0"/>
<evidence type="ECO:0000313" key="4">
    <source>
        <dbReference type="Proteomes" id="UP000051887"/>
    </source>
</evidence>
<name>A0A0P1FVA0_9RHOB</name>
<dbReference type="EMBL" id="CYSB01000040">
    <property type="protein sequence ID" value="CUH69500.1"/>
    <property type="molecule type" value="Genomic_DNA"/>
</dbReference>
<keyword evidence="3" id="KW-1185">Reference proteome</keyword>
<evidence type="ECO:0000313" key="3">
    <source>
        <dbReference type="Proteomes" id="UP000051086"/>
    </source>
</evidence>
<protein>
    <submittedName>
        <fullName evidence="2">Uncharacterized protein</fullName>
    </submittedName>
</protein>
<sequence length="271" mass="29303">MLRFQPLPPEISDIRQHLPQASAEARALVDMMRGQSETVISQVIAGLAGRLDGPHLELSHWLVAQPMEMATAIRLFWALYRPGHYVGLAAAINDRDAAGPDRLHLLKMLSENIAAGAYPRGGLGISPRQSKLLKIQLVQQTQEARFRGWDQLRDAGFDIPEACLMPLTGRMLCPIAAGEALHVWPKQRDWPAGQHAAYAWAAEHLTALARAGSDLPEAQPALPQRRGIAGPAQAFVVSAGLVGMAGLVAGEVLRDAQQALPVTQVASLQLR</sequence>
<proteinExistence type="predicted"/>
<evidence type="ECO:0000313" key="2">
    <source>
        <dbReference type="EMBL" id="CUH72903.1"/>
    </source>
</evidence>